<dbReference type="PANTHER" id="PTHR45348">
    <property type="entry name" value="HYPOTHETICAL OXIDOREDUCTASE (EUROFUNG)"/>
    <property type="match status" value="1"/>
</dbReference>
<dbReference type="InterPro" id="IPR036291">
    <property type="entry name" value="NAD(P)-bd_dom_sf"/>
</dbReference>
<proteinExistence type="inferred from homology"/>
<dbReference type="InterPro" id="IPR020843">
    <property type="entry name" value="ER"/>
</dbReference>
<dbReference type="AlphaFoldDB" id="A0A2J6PFX2"/>
<keyword evidence="5" id="KW-1185">Reference proteome</keyword>
<dbReference type="STRING" id="1745343.A0A2J6PFX2"/>
<comment type="similarity">
    <text evidence="1">Belongs to the zinc-containing alcohol dehydrogenase family.</text>
</comment>
<evidence type="ECO:0000256" key="2">
    <source>
        <dbReference type="ARBA" id="ARBA00023002"/>
    </source>
</evidence>
<feature type="domain" description="Enoyl reductase (ER)" evidence="3">
    <location>
        <begin position="10"/>
        <end position="341"/>
    </location>
</feature>
<dbReference type="InterPro" id="IPR047122">
    <property type="entry name" value="Trans-enoyl_RdTase-like"/>
</dbReference>
<dbReference type="OrthoDB" id="9992527at2759"/>
<organism evidence="4 5">
    <name type="scientific">Hyaloscypha hepaticicola</name>
    <dbReference type="NCBI Taxonomy" id="2082293"/>
    <lineage>
        <taxon>Eukaryota</taxon>
        <taxon>Fungi</taxon>
        <taxon>Dikarya</taxon>
        <taxon>Ascomycota</taxon>
        <taxon>Pezizomycotina</taxon>
        <taxon>Leotiomycetes</taxon>
        <taxon>Helotiales</taxon>
        <taxon>Hyaloscyphaceae</taxon>
        <taxon>Hyaloscypha</taxon>
    </lineage>
</organism>
<dbReference type="SUPFAM" id="SSF50129">
    <property type="entry name" value="GroES-like"/>
    <property type="match status" value="1"/>
</dbReference>
<dbReference type="InterPro" id="IPR013149">
    <property type="entry name" value="ADH-like_C"/>
</dbReference>
<evidence type="ECO:0000313" key="4">
    <source>
        <dbReference type="EMBL" id="PMD12869.1"/>
    </source>
</evidence>
<keyword evidence="2" id="KW-0560">Oxidoreductase</keyword>
<dbReference type="GO" id="GO:0016651">
    <property type="term" value="F:oxidoreductase activity, acting on NAD(P)H"/>
    <property type="evidence" value="ECO:0007669"/>
    <property type="project" value="InterPro"/>
</dbReference>
<dbReference type="CDD" id="cd08249">
    <property type="entry name" value="enoyl_reductase_like"/>
    <property type="match status" value="1"/>
</dbReference>
<dbReference type="Gene3D" id="3.90.180.10">
    <property type="entry name" value="Medium-chain alcohol dehydrogenases, catalytic domain"/>
    <property type="match status" value="1"/>
</dbReference>
<dbReference type="EMBL" id="KZ613540">
    <property type="protein sequence ID" value="PMD12869.1"/>
    <property type="molecule type" value="Genomic_DNA"/>
</dbReference>
<dbReference type="Gene3D" id="3.40.50.720">
    <property type="entry name" value="NAD(P)-binding Rossmann-like Domain"/>
    <property type="match status" value="1"/>
</dbReference>
<dbReference type="PANTHER" id="PTHR45348:SF2">
    <property type="entry name" value="ZINC-TYPE ALCOHOL DEHYDROGENASE-LIKE PROTEIN C2E1P3.01"/>
    <property type="match status" value="1"/>
</dbReference>
<sequence>MKGIQVEKVGGTYDYVEDLAKPSPGKNQILVKSLVTAINPVEPFMQGTGMLVLSWPIVLGCDASGIVTELGDGVSKFRVGDKVFGCTRLGQTGYGTFQEFFIMDEHLAFKNEGKLSLEEAATVGVGVLTASLGLISGLKMDLVPKKVGDNSEWVVIIGSAGAVGSFAVQIAHLCGYKVLAACSPSAIKWVESLGADATYNHRLPLEDQLKEISLITNGKFSKVFDASAFGAETGMAALAKHGDPIAIPKYFSTTNDWVPIEPVEGINIHLVTLGAIGKLGDEHQRKVTAEIAALIPQLENLLGSGQLKPMEYDVVGDVGFKEVLKALDAYKNRKGSSKKIVVRLAEE</sequence>
<evidence type="ECO:0000313" key="5">
    <source>
        <dbReference type="Proteomes" id="UP000235672"/>
    </source>
</evidence>
<dbReference type="Proteomes" id="UP000235672">
    <property type="component" value="Unassembled WGS sequence"/>
</dbReference>
<dbReference type="Pfam" id="PF00107">
    <property type="entry name" value="ADH_zinc_N"/>
    <property type="match status" value="1"/>
</dbReference>
<gene>
    <name evidence="4" type="ORF">NA56DRAFT_652143</name>
</gene>
<accession>A0A2J6PFX2</accession>
<protein>
    <submittedName>
        <fullName evidence="4">GroES-like protein</fullName>
    </submittedName>
</protein>
<dbReference type="InterPro" id="IPR011032">
    <property type="entry name" value="GroES-like_sf"/>
</dbReference>
<dbReference type="Pfam" id="PF08240">
    <property type="entry name" value="ADH_N"/>
    <property type="match status" value="1"/>
</dbReference>
<evidence type="ECO:0000259" key="3">
    <source>
        <dbReference type="SMART" id="SM00829"/>
    </source>
</evidence>
<reference evidence="4 5" key="1">
    <citation type="submission" date="2016-05" db="EMBL/GenBank/DDBJ databases">
        <title>A degradative enzymes factory behind the ericoid mycorrhizal symbiosis.</title>
        <authorList>
            <consortium name="DOE Joint Genome Institute"/>
            <person name="Martino E."/>
            <person name="Morin E."/>
            <person name="Grelet G."/>
            <person name="Kuo A."/>
            <person name="Kohler A."/>
            <person name="Daghino S."/>
            <person name="Barry K."/>
            <person name="Choi C."/>
            <person name="Cichocki N."/>
            <person name="Clum A."/>
            <person name="Copeland A."/>
            <person name="Hainaut M."/>
            <person name="Haridas S."/>
            <person name="Labutti K."/>
            <person name="Lindquist E."/>
            <person name="Lipzen A."/>
            <person name="Khouja H.-R."/>
            <person name="Murat C."/>
            <person name="Ohm R."/>
            <person name="Olson A."/>
            <person name="Spatafora J."/>
            <person name="Veneault-Fourrey C."/>
            <person name="Henrissat B."/>
            <person name="Grigoriev I."/>
            <person name="Martin F."/>
            <person name="Perotto S."/>
        </authorList>
    </citation>
    <scope>NUCLEOTIDE SEQUENCE [LARGE SCALE GENOMIC DNA]</scope>
    <source>
        <strain evidence="4 5">UAMH 7357</strain>
    </source>
</reference>
<dbReference type="SMART" id="SM00829">
    <property type="entry name" value="PKS_ER"/>
    <property type="match status" value="1"/>
</dbReference>
<dbReference type="InterPro" id="IPR013154">
    <property type="entry name" value="ADH-like_N"/>
</dbReference>
<dbReference type="SUPFAM" id="SSF51735">
    <property type="entry name" value="NAD(P)-binding Rossmann-fold domains"/>
    <property type="match status" value="1"/>
</dbReference>
<name>A0A2J6PFX2_9HELO</name>
<evidence type="ECO:0000256" key="1">
    <source>
        <dbReference type="ARBA" id="ARBA00008072"/>
    </source>
</evidence>